<dbReference type="InterPro" id="IPR043472">
    <property type="entry name" value="Macro_dom-like"/>
</dbReference>
<keyword evidence="2" id="KW-1185">Reference proteome</keyword>
<feature type="non-terminal residue" evidence="1">
    <location>
        <position position="1"/>
    </location>
</feature>
<accession>A0A7D9JU46</accession>
<reference evidence="1" key="1">
    <citation type="submission" date="2020-04" db="EMBL/GenBank/DDBJ databases">
        <authorList>
            <person name="Alioto T."/>
            <person name="Alioto T."/>
            <person name="Gomez Garrido J."/>
        </authorList>
    </citation>
    <scope>NUCLEOTIDE SEQUENCE</scope>
    <source>
        <strain evidence="1">A484AB</strain>
    </source>
</reference>
<evidence type="ECO:0000313" key="1">
    <source>
        <dbReference type="EMBL" id="CAB4035681.1"/>
    </source>
</evidence>
<dbReference type="Pfam" id="PF01661">
    <property type="entry name" value="Macro"/>
    <property type="match status" value="1"/>
</dbReference>
<gene>
    <name evidence="1" type="ORF">PACLA_8A010616</name>
</gene>
<proteinExistence type="predicted"/>
<dbReference type="SUPFAM" id="SSF52949">
    <property type="entry name" value="Macro domain-like"/>
    <property type="match status" value="1"/>
</dbReference>
<dbReference type="AlphaFoldDB" id="A0A7D9JU46"/>
<protein>
    <submittedName>
        <fullName evidence="1">Uncharacterized protein</fullName>
    </submittedName>
</protein>
<organism evidence="1 2">
    <name type="scientific">Paramuricea clavata</name>
    <name type="common">Red gorgonian</name>
    <name type="synonym">Violescent sea-whip</name>
    <dbReference type="NCBI Taxonomy" id="317549"/>
    <lineage>
        <taxon>Eukaryota</taxon>
        <taxon>Metazoa</taxon>
        <taxon>Cnidaria</taxon>
        <taxon>Anthozoa</taxon>
        <taxon>Octocorallia</taxon>
        <taxon>Malacalcyonacea</taxon>
        <taxon>Plexauridae</taxon>
        <taxon>Paramuricea</taxon>
    </lineage>
</organism>
<dbReference type="InterPro" id="IPR002589">
    <property type="entry name" value="Macro_dom"/>
</dbReference>
<dbReference type="PANTHER" id="PTHR11106">
    <property type="entry name" value="GANGLIOSIDE INDUCED DIFFERENTIATION ASSOCIATED PROTEIN 2-RELATED"/>
    <property type="match status" value="1"/>
</dbReference>
<dbReference type="Proteomes" id="UP001152795">
    <property type="component" value="Unassembled WGS sequence"/>
</dbReference>
<dbReference type="EMBL" id="CACRXK020021277">
    <property type="protein sequence ID" value="CAB4035681.1"/>
    <property type="molecule type" value="Genomic_DNA"/>
</dbReference>
<name>A0A7D9JU46_PARCT</name>
<comment type="caution">
    <text evidence="1">The sequence shown here is derived from an EMBL/GenBank/DDBJ whole genome shotgun (WGS) entry which is preliminary data.</text>
</comment>
<evidence type="ECO:0000313" key="2">
    <source>
        <dbReference type="Proteomes" id="UP001152795"/>
    </source>
</evidence>
<dbReference type="OrthoDB" id="6133115at2759"/>
<dbReference type="PROSITE" id="PS51154">
    <property type="entry name" value="MACRO"/>
    <property type="match status" value="1"/>
</dbReference>
<sequence>MASCRQVLLKIYLVRLHNVYYYLLSVWLTLSGGITVDRDIQRAAGEGLQEEFRKLNGCDTGPGDAVITSGYKLPAKHVIYTAYPIFERERLLESCYNSCLRLVKEHELSSVVGRIIFGGFFLHIYPRLMLENFPCTTKNGTEETE</sequence>
<dbReference type="Gene3D" id="3.40.220.10">
    <property type="entry name" value="Leucine Aminopeptidase, subunit E, domain 1"/>
    <property type="match status" value="1"/>
</dbReference>
<dbReference type="PANTHER" id="PTHR11106:SF27">
    <property type="entry name" value="MACRO DOMAIN-CONTAINING PROTEIN"/>
    <property type="match status" value="1"/>
</dbReference>